<name>A0ACC3AC60_9EURO</name>
<dbReference type="EMBL" id="JAPDRQ010000040">
    <property type="protein sequence ID" value="KAJ9659420.1"/>
    <property type="molecule type" value="Genomic_DNA"/>
</dbReference>
<accession>A0ACC3AC60</accession>
<dbReference type="Proteomes" id="UP001172386">
    <property type="component" value="Unassembled WGS sequence"/>
</dbReference>
<sequence length="467" mass="52556">MFTTLNQSLAFHQSPEAFISSRLQELSAKKSGSFLSTIGEASITEASILNRQVHIVSSYRICRDILKADDLQTLESITSPSSNVLGSNIFSIGPAYRQLMKDWFGEQNILLEDAQVHTQHKEAWKRQTASLPADLEPQIRRIAREFITSTFLPGKKIDLYETLKTLAWRLLLSAFLALDADENNDIFEKVEQAQEELLRGQFSLFPVSINALFFQSARSRGLRARQLLQQILSKHIQMQNPARCPLLRRTEVDRDDIANHCLLFTSSIANKALSSLLTATMMNIFLMPNQNLAALLATQPEETRAVTLRSILLETERLSPPVVGVMRRVEEDIVLKDGTAGKGHMVSNGHDVWLYFVGAARDESVFKDAQKFHFDRFMSDATPHGFAFAAGRKTCLGNDTVRMMVFVVAEEMLKANIELRGEPQSEGVQVWLGWKATTGPQAIAKDLKQLPCQRPRLPVWVEVSETR</sequence>
<organism evidence="1 2">
    <name type="scientific">Neophaeococcomyces mojaviensis</name>
    <dbReference type="NCBI Taxonomy" id="3383035"/>
    <lineage>
        <taxon>Eukaryota</taxon>
        <taxon>Fungi</taxon>
        <taxon>Dikarya</taxon>
        <taxon>Ascomycota</taxon>
        <taxon>Pezizomycotina</taxon>
        <taxon>Eurotiomycetes</taxon>
        <taxon>Chaetothyriomycetidae</taxon>
        <taxon>Chaetothyriales</taxon>
        <taxon>Chaetothyriales incertae sedis</taxon>
        <taxon>Neophaeococcomyces</taxon>
    </lineage>
</organism>
<proteinExistence type="predicted"/>
<keyword evidence="2" id="KW-1185">Reference proteome</keyword>
<protein>
    <submittedName>
        <fullName evidence="1">Uncharacterized protein</fullName>
    </submittedName>
</protein>
<comment type="caution">
    <text evidence="1">The sequence shown here is derived from an EMBL/GenBank/DDBJ whole genome shotgun (WGS) entry which is preliminary data.</text>
</comment>
<evidence type="ECO:0000313" key="2">
    <source>
        <dbReference type="Proteomes" id="UP001172386"/>
    </source>
</evidence>
<reference evidence="1" key="1">
    <citation type="submission" date="2022-10" db="EMBL/GenBank/DDBJ databases">
        <title>Culturing micro-colonial fungi from biological soil crusts in the Mojave desert and describing Neophaeococcomyces mojavensis, and introducing the new genera and species Taxawa tesnikishii.</title>
        <authorList>
            <person name="Kurbessoian T."/>
            <person name="Stajich J.E."/>
        </authorList>
    </citation>
    <scope>NUCLEOTIDE SEQUENCE</scope>
    <source>
        <strain evidence="1">JES_112</strain>
    </source>
</reference>
<evidence type="ECO:0000313" key="1">
    <source>
        <dbReference type="EMBL" id="KAJ9659420.1"/>
    </source>
</evidence>
<gene>
    <name evidence="1" type="ORF">H2198_003149</name>
</gene>